<dbReference type="AlphaFoldDB" id="A0A1G1Y1K0"/>
<accession>A0A1G1Y1K0</accession>
<dbReference type="Pfam" id="PF13489">
    <property type="entry name" value="Methyltransf_23"/>
    <property type="match status" value="1"/>
</dbReference>
<sequence>MSKQVQDFYERIADMKIHHKPQYTIVKLLNMTKPFSPDRNEVINSLITQKTRMLDIGAGEGHLLRTNIDRFRESYGIDISKKRIDHLQKDPMLKRVKLSVQNVEEGTTFKNNFFDTITMVAVLEHVFDPHAALDEIHRILCAGGELILEVPNIGWLYPRISLFFGYFPVTSTDPGFDGGHLHYFEIHNLTSILRQHGFSIETITCSGFFSKWRHIWSSLLGGDLIIRAVKKRVRKEKK</sequence>
<comment type="caution">
    <text evidence="1">The sequence shown here is derived from an EMBL/GenBank/DDBJ whole genome shotgun (WGS) entry which is preliminary data.</text>
</comment>
<reference evidence="1 2" key="1">
    <citation type="journal article" date="2016" name="Nat. Commun.">
        <title>Thousands of microbial genomes shed light on interconnected biogeochemical processes in an aquifer system.</title>
        <authorList>
            <person name="Anantharaman K."/>
            <person name="Brown C.T."/>
            <person name="Hug L.A."/>
            <person name="Sharon I."/>
            <person name="Castelle C.J."/>
            <person name="Probst A.J."/>
            <person name="Thomas B.C."/>
            <person name="Singh A."/>
            <person name="Wilkins M.J."/>
            <person name="Karaoz U."/>
            <person name="Brodie E.L."/>
            <person name="Williams K.H."/>
            <person name="Hubbard S.S."/>
            <person name="Banfield J.F."/>
        </authorList>
    </citation>
    <scope>NUCLEOTIDE SEQUENCE [LARGE SCALE GENOMIC DNA]</scope>
</reference>
<name>A0A1G1Y1K0_9BACT</name>
<proteinExistence type="predicted"/>
<dbReference type="Gene3D" id="3.40.50.150">
    <property type="entry name" value="Vaccinia Virus protein VP39"/>
    <property type="match status" value="1"/>
</dbReference>
<dbReference type="Proteomes" id="UP000178385">
    <property type="component" value="Unassembled WGS sequence"/>
</dbReference>
<dbReference type="SUPFAM" id="SSF53335">
    <property type="entry name" value="S-adenosyl-L-methionine-dependent methyltransferases"/>
    <property type="match status" value="1"/>
</dbReference>
<gene>
    <name evidence="1" type="ORF">A2840_02605</name>
</gene>
<organism evidence="1 2">
    <name type="scientific">Candidatus Buchananbacteria bacterium RIFCSPHIGHO2_01_FULL_47_11b</name>
    <dbReference type="NCBI Taxonomy" id="1797537"/>
    <lineage>
        <taxon>Bacteria</taxon>
        <taxon>Candidatus Buchananiibacteriota</taxon>
    </lineage>
</organism>
<protein>
    <recommendedName>
        <fullName evidence="3">Methyltransferase type 11 domain-containing protein</fullName>
    </recommendedName>
</protein>
<dbReference type="PANTHER" id="PTHR43861">
    <property type="entry name" value="TRANS-ACONITATE 2-METHYLTRANSFERASE-RELATED"/>
    <property type="match status" value="1"/>
</dbReference>
<evidence type="ECO:0000313" key="1">
    <source>
        <dbReference type="EMBL" id="OGY46205.1"/>
    </source>
</evidence>
<dbReference type="PANTHER" id="PTHR43861:SF6">
    <property type="entry name" value="METHYLTRANSFERASE TYPE 11"/>
    <property type="match status" value="1"/>
</dbReference>
<dbReference type="EMBL" id="MHIG01000035">
    <property type="protein sequence ID" value="OGY46205.1"/>
    <property type="molecule type" value="Genomic_DNA"/>
</dbReference>
<evidence type="ECO:0000313" key="2">
    <source>
        <dbReference type="Proteomes" id="UP000178385"/>
    </source>
</evidence>
<dbReference type="CDD" id="cd02440">
    <property type="entry name" value="AdoMet_MTases"/>
    <property type="match status" value="1"/>
</dbReference>
<evidence type="ECO:0008006" key="3">
    <source>
        <dbReference type="Google" id="ProtNLM"/>
    </source>
</evidence>
<dbReference type="InterPro" id="IPR029063">
    <property type="entry name" value="SAM-dependent_MTases_sf"/>
</dbReference>